<name>A0AAV4W121_CAEEX</name>
<keyword evidence="2" id="KW-1185">Reference proteome</keyword>
<comment type="caution">
    <text evidence="1">The sequence shown here is derived from an EMBL/GenBank/DDBJ whole genome shotgun (WGS) entry which is preliminary data.</text>
</comment>
<dbReference type="EMBL" id="BPLR01015304">
    <property type="protein sequence ID" value="GIY75150.1"/>
    <property type="molecule type" value="Genomic_DNA"/>
</dbReference>
<proteinExistence type="predicted"/>
<dbReference type="Proteomes" id="UP001054945">
    <property type="component" value="Unassembled WGS sequence"/>
</dbReference>
<protein>
    <submittedName>
        <fullName evidence="1">Uncharacterized protein</fullName>
    </submittedName>
</protein>
<sequence>MRRIPKRFAGVDELLGGRDHPVIKPKKGCGLVRTGSPVGDFLTATQRYRIIGGGGGSNLTQKERGVGYTEGVGWGRRWHRERGGGGRLLMKRRAFCRTKDCRGVLFGGGGEKKLDF</sequence>
<evidence type="ECO:0000313" key="1">
    <source>
        <dbReference type="EMBL" id="GIY75150.1"/>
    </source>
</evidence>
<organism evidence="1 2">
    <name type="scientific">Caerostris extrusa</name>
    <name type="common">Bark spider</name>
    <name type="synonym">Caerostris bankana</name>
    <dbReference type="NCBI Taxonomy" id="172846"/>
    <lineage>
        <taxon>Eukaryota</taxon>
        <taxon>Metazoa</taxon>
        <taxon>Ecdysozoa</taxon>
        <taxon>Arthropoda</taxon>
        <taxon>Chelicerata</taxon>
        <taxon>Arachnida</taxon>
        <taxon>Araneae</taxon>
        <taxon>Araneomorphae</taxon>
        <taxon>Entelegynae</taxon>
        <taxon>Araneoidea</taxon>
        <taxon>Araneidae</taxon>
        <taxon>Caerostris</taxon>
    </lineage>
</organism>
<evidence type="ECO:0000313" key="2">
    <source>
        <dbReference type="Proteomes" id="UP001054945"/>
    </source>
</evidence>
<reference evidence="1 2" key="1">
    <citation type="submission" date="2021-06" db="EMBL/GenBank/DDBJ databases">
        <title>Caerostris extrusa draft genome.</title>
        <authorList>
            <person name="Kono N."/>
            <person name="Arakawa K."/>
        </authorList>
    </citation>
    <scope>NUCLEOTIDE SEQUENCE [LARGE SCALE GENOMIC DNA]</scope>
</reference>
<gene>
    <name evidence="1" type="ORF">CEXT_494041</name>
</gene>
<accession>A0AAV4W121</accession>
<dbReference type="AlphaFoldDB" id="A0AAV4W121"/>